<evidence type="ECO:0000313" key="4">
    <source>
        <dbReference type="EMBL" id="PFG43794.1"/>
    </source>
</evidence>
<reference evidence="4 5" key="1">
    <citation type="submission" date="2017-10" db="EMBL/GenBank/DDBJ databases">
        <title>Sequencing the genomes of 1000 actinobacteria strains.</title>
        <authorList>
            <person name="Klenk H.-P."/>
        </authorList>
    </citation>
    <scope>NUCLEOTIDE SEQUENCE [LARGE SCALE GENOMIC DNA]</scope>
    <source>
        <strain evidence="4 5">DSM 21863</strain>
    </source>
</reference>
<organism evidence="4 5">
    <name type="scientific">Isoptericola jiangsuensis</name>
    <dbReference type="NCBI Taxonomy" id="548579"/>
    <lineage>
        <taxon>Bacteria</taxon>
        <taxon>Bacillati</taxon>
        <taxon>Actinomycetota</taxon>
        <taxon>Actinomycetes</taxon>
        <taxon>Micrococcales</taxon>
        <taxon>Promicromonosporaceae</taxon>
        <taxon>Isoptericola</taxon>
    </lineage>
</organism>
<dbReference type="GO" id="GO:0004180">
    <property type="term" value="F:carboxypeptidase activity"/>
    <property type="evidence" value="ECO:0007669"/>
    <property type="project" value="UniProtKB-KW"/>
</dbReference>
<feature type="transmembrane region" description="Helical" evidence="2">
    <location>
        <begin position="26"/>
        <end position="56"/>
    </location>
</feature>
<feature type="domain" description="D-alanyl-D-alanine carboxypeptidase-like core" evidence="3">
    <location>
        <begin position="116"/>
        <end position="227"/>
    </location>
</feature>
<dbReference type="CDD" id="cd14814">
    <property type="entry name" value="Peptidase_M15"/>
    <property type="match status" value="1"/>
</dbReference>
<dbReference type="EMBL" id="PDJJ01000001">
    <property type="protein sequence ID" value="PFG43794.1"/>
    <property type="molecule type" value="Genomic_DNA"/>
</dbReference>
<dbReference type="InterPro" id="IPR052179">
    <property type="entry name" value="DD-CPase-like"/>
</dbReference>
<keyword evidence="4" id="KW-0121">Carboxypeptidase</keyword>
<dbReference type="InterPro" id="IPR023346">
    <property type="entry name" value="Lysozyme-like_dom_sf"/>
</dbReference>
<evidence type="ECO:0000256" key="2">
    <source>
        <dbReference type="SAM" id="Phobius"/>
    </source>
</evidence>
<name>A0A2A9EXM1_9MICO</name>
<keyword evidence="4" id="KW-0645">Protease</keyword>
<dbReference type="SUPFAM" id="SSF53955">
    <property type="entry name" value="Lysozyme-like"/>
    <property type="match status" value="1"/>
</dbReference>
<gene>
    <name evidence="4" type="ORF">ATJ88_2504</name>
</gene>
<evidence type="ECO:0000256" key="1">
    <source>
        <dbReference type="SAM" id="MobiDB-lite"/>
    </source>
</evidence>
<proteinExistence type="predicted"/>
<dbReference type="AlphaFoldDB" id="A0A2A9EXM1"/>
<dbReference type="Gene3D" id="3.30.1380.10">
    <property type="match status" value="1"/>
</dbReference>
<sequence>MAGALAVGAARGVTLRAAGSRRGRHVVIAIVVAVVAAVVAPVAVVVLLVAVVVSAVTGVADTDSMSVAEGGTVSYAVDGSTFVDNDPTANAWGGYANGQIPAAELCPVPTARWHQARCDAAAAFGDLTAAFKQRFGHDITVTDAYRSFVEQVQLKASKGFLAATPGYSNHGWGLAFDLGSGMNDYGSAAYAWLKSNGHRYGFFHPTWAEPDSPDFAKAEPWHWQFEPSAQQAQRQATAGTTDATPDGNRALGRSMASTRGWASSQWACLEKLWTAESGWNHRADNPTSSAYGIPQSLPGEKMAAAGADWRTNPATQITWGMDYIAHRYGTPCEAWAVWNSHTPHWY</sequence>
<keyword evidence="4" id="KW-0378">Hydrolase</keyword>
<feature type="region of interest" description="Disordered" evidence="1">
    <location>
        <begin position="227"/>
        <end position="254"/>
    </location>
</feature>
<dbReference type="SUPFAM" id="SSF55166">
    <property type="entry name" value="Hedgehog/DD-peptidase"/>
    <property type="match status" value="1"/>
</dbReference>
<evidence type="ECO:0000313" key="5">
    <source>
        <dbReference type="Proteomes" id="UP000224130"/>
    </source>
</evidence>
<dbReference type="PANTHER" id="PTHR34385">
    <property type="entry name" value="D-ALANYL-D-ALANINE CARBOXYPEPTIDASE"/>
    <property type="match status" value="1"/>
</dbReference>
<feature type="compositionally biased region" description="Low complexity" evidence="1">
    <location>
        <begin position="229"/>
        <end position="247"/>
    </location>
</feature>
<keyword evidence="2" id="KW-0472">Membrane</keyword>
<dbReference type="RefSeq" id="WP_170023620.1">
    <property type="nucleotide sequence ID" value="NZ_PDJJ01000001.1"/>
</dbReference>
<accession>A0A2A9EXM1</accession>
<evidence type="ECO:0000259" key="3">
    <source>
        <dbReference type="Pfam" id="PF02557"/>
    </source>
</evidence>
<keyword evidence="2" id="KW-0812">Transmembrane</keyword>
<keyword evidence="5" id="KW-1185">Reference proteome</keyword>
<dbReference type="Gene3D" id="1.10.530.10">
    <property type="match status" value="1"/>
</dbReference>
<keyword evidence="2" id="KW-1133">Transmembrane helix</keyword>
<dbReference type="PANTHER" id="PTHR34385:SF1">
    <property type="entry name" value="PEPTIDOGLYCAN L-ALANYL-D-GLUTAMATE ENDOPEPTIDASE CWLK"/>
    <property type="match status" value="1"/>
</dbReference>
<comment type="caution">
    <text evidence="4">The sequence shown here is derived from an EMBL/GenBank/DDBJ whole genome shotgun (WGS) entry which is preliminary data.</text>
</comment>
<dbReference type="Proteomes" id="UP000224130">
    <property type="component" value="Unassembled WGS sequence"/>
</dbReference>
<dbReference type="InterPro" id="IPR009045">
    <property type="entry name" value="Zn_M74/Hedgehog-like"/>
</dbReference>
<protein>
    <submittedName>
        <fullName evidence="4">D-alanyl-D-alanine carboxypeptidase-like protein</fullName>
    </submittedName>
</protein>
<dbReference type="GO" id="GO:0006508">
    <property type="term" value="P:proteolysis"/>
    <property type="evidence" value="ECO:0007669"/>
    <property type="project" value="InterPro"/>
</dbReference>
<dbReference type="InterPro" id="IPR003709">
    <property type="entry name" value="VanY-like_core_dom"/>
</dbReference>
<dbReference type="Pfam" id="PF02557">
    <property type="entry name" value="VanY"/>
    <property type="match status" value="1"/>
</dbReference>